<comment type="caution">
    <text evidence="7">The sequence shown here is derived from an EMBL/GenBank/DDBJ whole genome shotgun (WGS) entry which is preliminary data.</text>
</comment>
<reference evidence="7 8" key="1">
    <citation type="submission" date="2014-07" db="EMBL/GenBank/DDBJ databases">
        <title>Genome of Flavobacterium hydatis DSM 2063.</title>
        <authorList>
            <person name="Pipes S.E."/>
            <person name="Stropko S.J."/>
            <person name="Newman J.D."/>
        </authorList>
    </citation>
    <scope>NUCLEOTIDE SEQUENCE [LARGE SCALE GENOMIC DNA]</scope>
    <source>
        <strain evidence="7 8">DSM 2063</strain>
    </source>
</reference>
<evidence type="ECO:0000256" key="1">
    <source>
        <dbReference type="ARBA" id="ARBA00005854"/>
    </source>
</evidence>
<evidence type="ECO:0000256" key="2">
    <source>
        <dbReference type="ARBA" id="ARBA00023002"/>
    </source>
</evidence>
<accession>A0A086AQ21</accession>
<dbReference type="PROSITE" id="PS00670">
    <property type="entry name" value="D_2_HYDROXYACID_DH_2"/>
    <property type="match status" value="1"/>
</dbReference>
<evidence type="ECO:0000256" key="4">
    <source>
        <dbReference type="RuleBase" id="RU003719"/>
    </source>
</evidence>
<dbReference type="PROSITE" id="PS00065">
    <property type="entry name" value="D_2_HYDROXYACID_DH_1"/>
    <property type="match status" value="1"/>
</dbReference>
<dbReference type="SUPFAM" id="SSF51735">
    <property type="entry name" value="NAD(P)-binding Rossmann-fold domains"/>
    <property type="match status" value="1"/>
</dbReference>
<dbReference type="PANTHER" id="PTHR43026">
    <property type="entry name" value="2-HYDROXYACID DEHYDROGENASE HOMOLOG 1-RELATED"/>
    <property type="match status" value="1"/>
</dbReference>
<comment type="similarity">
    <text evidence="1 4">Belongs to the D-isomer specific 2-hydroxyacid dehydrogenase family.</text>
</comment>
<sequence>MDLDRVAGMNKITFFSAQPYDKTFFNKHNCEFGFDLEFFETQLNKHTVNLIQGSNIICVFVNDIVDEAVIKQLADKGVKIIALRCAGFNNVNLEAAKKYGIHVCRVPAYSPEAVAEHAMAMILTLNRKTHKAYNRVREQNFSLNGLLGFDLHGKTIGIIGTGNIGKAFAKISKGFGCRILAYDIVSNPEMEKEGVVFTDLDTVFKESDIISLHCPLNEKTKHIINKDSLTQMKSNVMIINTSRGALIETASVIEALKDGKVGYLGIDVYEQEEKLFFRDLSEDIIKDDAIQRLMSFPNVLVTAHQAFFTSEALTQIALVTYNNIKELLIRKDLENKSALLV</sequence>
<dbReference type="InterPro" id="IPR029753">
    <property type="entry name" value="D-isomer_DH_CS"/>
</dbReference>
<protein>
    <submittedName>
        <fullName evidence="7">2-hydroxyacid dehydrogenase</fullName>
    </submittedName>
</protein>
<evidence type="ECO:0000313" key="7">
    <source>
        <dbReference type="EMBL" id="KFF18785.1"/>
    </source>
</evidence>
<evidence type="ECO:0000259" key="6">
    <source>
        <dbReference type="Pfam" id="PF02826"/>
    </source>
</evidence>
<dbReference type="EMBL" id="JPRM01000005">
    <property type="protein sequence ID" value="KFF18785.1"/>
    <property type="molecule type" value="Genomic_DNA"/>
</dbReference>
<evidence type="ECO:0000256" key="3">
    <source>
        <dbReference type="ARBA" id="ARBA00023027"/>
    </source>
</evidence>
<dbReference type="Proteomes" id="UP000028712">
    <property type="component" value="Unassembled WGS sequence"/>
</dbReference>
<dbReference type="InterPro" id="IPR006139">
    <property type="entry name" value="D-isomer_2_OHA_DH_cat_dom"/>
</dbReference>
<keyword evidence="2 4" id="KW-0560">Oxidoreductase</keyword>
<dbReference type="Gene3D" id="3.40.50.720">
    <property type="entry name" value="NAD(P)-binding Rossmann-like Domain"/>
    <property type="match status" value="2"/>
</dbReference>
<feature type="domain" description="D-isomer specific 2-hydroxyacid dehydrogenase NAD-binding" evidence="6">
    <location>
        <begin position="119"/>
        <end position="306"/>
    </location>
</feature>
<evidence type="ECO:0000313" key="8">
    <source>
        <dbReference type="Proteomes" id="UP000028712"/>
    </source>
</evidence>
<dbReference type="CDD" id="cd12183">
    <property type="entry name" value="LDH_like_2"/>
    <property type="match status" value="1"/>
</dbReference>
<dbReference type="InterPro" id="IPR006140">
    <property type="entry name" value="D-isomer_DH_NAD-bd"/>
</dbReference>
<dbReference type="PROSITE" id="PS00671">
    <property type="entry name" value="D_2_HYDROXYACID_DH_3"/>
    <property type="match status" value="1"/>
</dbReference>
<keyword evidence="3" id="KW-0520">NAD</keyword>
<dbReference type="RefSeq" id="WP_240478450.1">
    <property type="nucleotide sequence ID" value="NZ_JBEWQG010000002.1"/>
</dbReference>
<dbReference type="InterPro" id="IPR029752">
    <property type="entry name" value="D-isomer_DH_CS1"/>
</dbReference>
<dbReference type="PANTHER" id="PTHR43026:SF1">
    <property type="entry name" value="2-HYDROXYACID DEHYDROGENASE HOMOLOG 1-RELATED"/>
    <property type="match status" value="1"/>
</dbReference>
<dbReference type="eggNOG" id="COG1052">
    <property type="taxonomic scope" value="Bacteria"/>
</dbReference>
<dbReference type="Pfam" id="PF00389">
    <property type="entry name" value="2-Hacid_dh"/>
    <property type="match status" value="1"/>
</dbReference>
<evidence type="ECO:0000259" key="5">
    <source>
        <dbReference type="Pfam" id="PF00389"/>
    </source>
</evidence>
<gene>
    <name evidence="7" type="ORF">IW20_04235</name>
</gene>
<dbReference type="GO" id="GO:0051287">
    <property type="term" value="F:NAD binding"/>
    <property type="evidence" value="ECO:0007669"/>
    <property type="project" value="InterPro"/>
</dbReference>
<dbReference type="InterPro" id="IPR058205">
    <property type="entry name" value="D-LDH-like"/>
</dbReference>
<name>A0A086AQ21_FLAHY</name>
<dbReference type="InterPro" id="IPR036291">
    <property type="entry name" value="NAD(P)-bd_dom_sf"/>
</dbReference>
<dbReference type="SUPFAM" id="SSF52283">
    <property type="entry name" value="Formate/glycerate dehydrogenase catalytic domain-like"/>
    <property type="match status" value="1"/>
</dbReference>
<dbReference type="STRING" id="991.IW20_04235"/>
<dbReference type="Pfam" id="PF02826">
    <property type="entry name" value="2-Hacid_dh_C"/>
    <property type="match status" value="1"/>
</dbReference>
<feature type="domain" description="D-isomer specific 2-hydroxyacid dehydrogenase catalytic" evidence="5">
    <location>
        <begin position="14"/>
        <end position="335"/>
    </location>
</feature>
<dbReference type="AlphaFoldDB" id="A0A086AQ21"/>
<proteinExistence type="inferred from homology"/>
<dbReference type="GO" id="GO:0016616">
    <property type="term" value="F:oxidoreductase activity, acting on the CH-OH group of donors, NAD or NADP as acceptor"/>
    <property type="evidence" value="ECO:0007669"/>
    <property type="project" value="InterPro"/>
</dbReference>
<organism evidence="7 8">
    <name type="scientific">Flavobacterium hydatis</name>
    <name type="common">Cytophaga aquatilis</name>
    <dbReference type="NCBI Taxonomy" id="991"/>
    <lineage>
        <taxon>Bacteria</taxon>
        <taxon>Pseudomonadati</taxon>
        <taxon>Bacteroidota</taxon>
        <taxon>Flavobacteriia</taxon>
        <taxon>Flavobacteriales</taxon>
        <taxon>Flavobacteriaceae</taxon>
        <taxon>Flavobacterium</taxon>
    </lineage>
</organism>